<feature type="region of interest" description="Disordered" evidence="1">
    <location>
        <begin position="32"/>
        <end position="66"/>
    </location>
</feature>
<reference evidence="2 3" key="1">
    <citation type="submission" date="2019-10" db="EMBL/GenBank/DDBJ databases">
        <authorList>
            <person name="Nie G."/>
            <person name="Ming H."/>
            <person name="Yi B."/>
        </authorList>
    </citation>
    <scope>NUCLEOTIDE SEQUENCE [LARGE SCALE GENOMIC DNA]</scope>
    <source>
        <strain evidence="2 3">CFH 90414</strain>
    </source>
</reference>
<sequence length="66" mass="7697">MFISEYAFPHLVADHDARLERELEHRRVAAERREERAVAEVPEGSHARRSRRASHRAASMHRARPA</sequence>
<evidence type="ECO:0000313" key="2">
    <source>
        <dbReference type="EMBL" id="MRG59388.1"/>
    </source>
</evidence>
<dbReference type="EMBL" id="WJIF01000002">
    <property type="protein sequence ID" value="MRG59388.1"/>
    <property type="molecule type" value="Genomic_DNA"/>
</dbReference>
<evidence type="ECO:0000256" key="1">
    <source>
        <dbReference type="SAM" id="MobiDB-lite"/>
    </source>
</evidence>
<dbReference type="AlphaFoldDB" id="A0A6I2FE66"/>
<proteinExistence type="predicted"/>
<organism evidence="2 3">
    <name type="scientific">Agromyces agglutinans</name>
    <dbReference type="NCBI Taxonomy" id="2662258"/>
    <lineage>
        <taxon>Bacteria</taxon>
        <taxon>Bacillati</taxon>
        <taxon>Actinomycetota</taxon>
        <taxon>Actinomycetes</taxon>
        <taxon>Micrococcales</taxon>
        <taxon>Microbacteriaceae</taxon>
        <taxon>Agromyces</taxon>
    </lineage>
</organism>
<accession>A0A6I2FE66</accession>
<feature type="compositionally biased region" description="Basic residues" evidence="1">
    <location>
        <begin position="47"/>
        <end position="66"/>
    </location>
</feature>
<comment type="caution">
    <text evidence="2">The sequence shown here is derived from an EMBL/GenBank/DDBJ whole genome shotgun (WGS) entry which is preliminary data.</text>
</comment>
<keyword evidence="3" id="KW-1185">Reference proteome</keyword>
<gene>
    <name evidence="2" type="ORF">GE115_05805</name>
</gene>
<dbReference type="Proteomes" id="UP000431080">
    <property type="component" value="Unassembled WGS sequence"/>
</dbReference>
<evidence type="ECO:0000313" key="3">
    <source>
        <dbReference type="Proteomes" id="UP000431080"/>
    </source>
</evidence>
<protein>
    <submittedName>
        <fullName evidence="2">Uncharacterized protein</fullName>
    </submittedName>
</protein>
<name>A0A6I2FE66_9MICO</name>
<dbReference type="RefSeq" id="WP_153683797.1">
    <property type="nucleotide sequence ID" value="NZ_WJIF01000002.1"/>
</dbReference>
<feature type="compositionally biased region" description="Basic and acidic residues" evidence="1">
    <location>
        <begin position="32"/>
        <end position="46"/>
    </location>
</feature>